<reference evidence="2" key="1">
    <citation type="submission" date="2023-03" db="EMBL/GenBank/DDBJ databases">
        <title>Chromosome-scale reference genome and RAD-based genetic map of yellow starthistle (Centaurea solstitialis) reveal putative structural variation and QTLs associated with invader traits.</title>
        <authorList>
            <person name="Reatini B."/>
            <person name="Cang F.A."/>
            <person name="Jiang Q."/>
            <person name="Mckibben M.T.W."/>
            <person name="Barker M.S."/>
            <person name="Rieseberg L.H."/>
            <person name="Dlugosch K.M."/>
        </authorList>
    </citation>
    <scope>NUCLEOTIDE SEQUENCE</scope>
    <source>
        <strain evidence="2">CAN-66</strain>
        <tissue evidence="2">Leaf</tissue>
    </source>
</reference>
<evidence type="ECO:0000313" key="3">
    <source>
        <dbReference type="Proteomes" id="UP001172457"/>
    </source>
</evidence>
<gene>
    <name evidence="2" type="ORF">OSB04_018139</name>
</gene>
<accession>A0AA38T5X1</accession>
<evidence type="ECO:0000256" key="1">
    <source>
        <dbReference type="SAM" id="SignalP"/>
    </source>
</evidence>
<keyword evidence="3" id="KW-1185">Reference proteome</keyword>
<dbReference type="EMBL" id="JARYMX010000004">
    <property type="protein sequence ID" value="KAJ9554094.1"/>
    <property type="molecule type" value="Genomic_DNA"/>
</dbReference>
<feature type="chain" id="PRO_5041398285" description="Secreted protein" evidence="1">
    <location>
        <begin position="22"/>
        <end position="68"/>
    </location>
</feature>
<keyword evidence="1" id="KW-0732">Signal</keyword>
<name>A0AA38T5X1_9ASTR</name>
<evidence type="ECO:0000313" key="2">
    <source>
        <dbReference type="EMBL" id="KAJ9554094.1"/>
    </source>
</evidence>
<comment type="caution">
    <text evidence="2">The sequence shown here is derived from an EMBL/GenBank/DDBJ whole genome shotgun (WGS) entry which is preliminary data.</text>
</comment>
<feature type="signal peptide" evidence="1">
    <location>
        <begin position="1"/>
        <end position="21"/>
    </location>
</feature>
<protein>
    <recommendedName>
        <fullName evidence="4">Secreted protein</fullName>
    </recommendedName>
</protein>
<organism evidence="2 3">
    <name type="scientific">Centaurea solstitialis</name>
    <name type="common">yellow star-thistle</name>
    <dbReference type="NCBI Taxonomy" id="347529"/>
    <lineage>
        <taxon>Eukaryota</taxon>
        <taxon>Viridiplantae</taxon>
        <taxon>Streptophyta</taxon>
        <taxon>Embryophyta</taxon>
        <taxon>Tracheophyta</taxon>
        <taxon>Spermatophyta</taxon>
        <taxon>Magnoliopsida</taxon>
        <taxon>eudicotyledons</taxon>
        <taxon>Gunneridae</taxon>
        <taxon>Pentapetalae</taxon>
        <taxon>asterids</taxon>
        <taxon>campanulids</taxon>
        <taxon>Asterales</taxon>
        <taxon>Asteraceae</taxon>
        <taxon>Carduoideae</taxon>
        <taxon>Cardueae</taxon>
        <taxon>Centaureinae</taxon>
        <taxon>Centaurea</taxon>
    </lineage>
</organism>
<dbReference type="AlphaFoldDB" id="A0AA38T5X1"/>
<dbReference type="Proteomes" id="UP001172457">
    <property type="component" value="Chromosome 4"/>
</dbReference>
<evidence type="ECO:0008006" key="4">
    <source>
        <dbReference type="Google" id="ProtNLM"/>
    </source>
</evidence>
<proteinExistence type="predicted"/>
<sequence length="68" mass="7524">MYNFGVISLLVLSLSVSRLEKDPMRTLHQLSSLIVLRLLVASYVGKEMHCPENRVPCPPGSEAIKTGK</sequence>